<gene>
    <name evidence="1" type="ORF">HEB94_008539</name>
</gene>
<name>A0A927N2Z2_9ACTN</name>
<dbReference type="RefSeq" id="WP_192754864.1">
    <property type="nucleotide sequence ID" value="NZ_BAABJL010000176.1"/>
</dbReference>
<comment type="caution">
    <text evidence="1">The sequence shown here is derived from an EMBL/GenBank/DDBJ whole genome shotgun (WGS) entry which is preliminary data.</text>
</comment>
<dbReference type="Proteomes" id="UP000638648">
    <property type="component" value="Unassembled WGS sequence"/>
</dbReference>
<dbReference type="InterPro" id="IPR011749">
    <property type="entry name" value="CHP02243"/>
</dbReference>
<dbReference type="NCBIfam" id="TIGR02243">
    <property type="entry name" value="putative baseplate assembly protein"/>
    <property type="match status" value="1"/>
</dbReference>
<protein>
    <submittedName>
        <fullName evidence="1">Phage baseplate assembly protein</fullName>
    </submittedName>
</protein>
<sequence length="654" mass="71029">MSLPAPNLDDRRFQDLVDDAKRLVQRRCPEWSDHNVSDPGVTLVEAFATMVDQLLYRLNRVPERHYLRFLDLIGVRLFPPTAARTQVTFWLSAPLPETVLLHAATELATVRTELDEAVVFTTVEDLAVVPCELAYVAGSEGGRTPVDHSIELRDGQDVGCFAATPAPGDAFYVGLTNAVPSCAVMLRFDCRVEGIGVDPTDPPVRWEAWDGETWQPCEIERDETGGLNRSGDLVLHLPARHVPSVIAQQRAGWLRCLLLEPEPGQTFYSAPPIVTSLEVATIGATTAAVHAEPVTAEELGRSDGSPGQRFALRRQPVVDTGEPEVLEVGGDGGWETWTLVGDFTDSTAEDRHFQLDRQSGEVAFGPAVRNPDGTVRRYGAVPPKGAMLRLRRYHTGGGTAGNVAPHALRVLKTSIPFVSGVDNRRPASGGVDGETVADAMVRGPLDLRSRHRAVTAEDYELLAREAAPELARIHCVPVAAGSPEAGAGEANVVRLLVVPTLSHDPGTQLEFLRLRPDDGVLARVAAHLETRRALGTRLVVEPPFYRGLTVVARITAQHTTAPGRLRREALAALYRYLDPLVGGPRETGWPLGTAVRAGDLHACLQRVHGVDSVDDVRLYLADPVQGTRADVPVQRLDLGATELVFSFEHQVLVQ</sequence>
<evidence type="ECO:0000313" key="2">
    <source>
        <dbReference type="Proteomes" id="UP000638648"/>
    </source>
</evidence>
<evidence type="ECO:0000313" key="1">
    <source>
        <dbReference type="EMBL" id="MBE1611691.1"/>
    </source>
</evidence>
<accession>A0A927N2Z2</accession>
<dbReference type="EMBL" id="JADBEM010000001">
    <property type="protein sequence ID" value="MBE1611691.1"/>
    <property type="molecule type" value="Genomic_DNA"/>
</dbReference>
<dbReference type="AlphaFoldDB" id="A0A927N2Z2"/>
<organism evidence="1 2">
    <name type="scientific">Actinopolymorpha pittospori</name>
    <dbReference type="NCBI Taxonomy" id="648752"/>
    <lineage>
        <taxon>Bacteria</taxon>
        <taxon>Bacillati</taxon>
        <taxon>Actinomycetota</taxon>
        <taxon>Actinomycetes</taxon>
        <taxon>Propionibacteriales</taxon>
        <taxon>Actinopolymorphaceae</taxon>
        <taxon>Actinopolymorpha</taxon>
    </lineage>
</organism>
<keyword evidence="2" id="KW-1185">Reference proteome</keyword>
<reference evidence="1" key="1">
    <citation type="submission" date="2020-10" db="EMBL/GenBank/DDBJ databases">
        <title>Sequencing the genomes of 1000 actinobacteria strains.</title>
        <authorList>
            <person name="Klenk H.-P."/>
        </authorList>
    </citation>
    <scope>NUCLEOTIDE SEQUENCE</scope>
    <source>
        <strain evidence="1">DSM 45354</strain>
    </source>
</reference>
<proteinExistence type="predicted"/>